<accession>A0A8S0QTZ1</accession>
<proteinExistence type="predicted"/>
<dbReference type="AlphaFoldDB" id="A0A8S0QTZ1"/>
<evidence type="ECO:0000313" key="3">
    <source>
        <dbReference type="Proteomes" id="UP000594638"/>
    </source>
</evidence>
<sequence>MIESNKRTISYRRVLPPTEPPPSIPSNKGLTTNPNRSNVDNSCRFGNRGQTQMYLRMQIHMLIPQKIFVRDSIRLASFQYLFKKKASLFGGTRDNDDDEDTDVEDEYAKVEFVVEEGVEMLTLALQWIFIVA</sequence>
<evidence type="ECO:0000313" key="2">
    <source>
        <dbReference type="EMBL" id="CAA2969688.1"/>
    </source>
</evidence>
<organism evidence="2 3">
    <name type="scientific">Olea europaea subsp. europaea</name>
    <dbReference type="NCBI Taxonomy" id="158383"/>
    <lineage>
        <taxon>Eukaryota</taxon>
        <taxon>Viridiplantae</taxon>
        <taxon>Streptophyta</taxon>
        <taxon>Embryophyta</taxon>
        <taxon>Tracheophyta</taxon>
        <taxon>Spermatophyta</taxon>
        <taxon>Magnoliopsida</taxon>
        <taxon>eudicotyledons</taxon>
        <taxon>Gunneridae</taxon>
        <taxon>Pentapetalae</taxon>
        <taxon>asterids</taxon>
        <taxon>lamiids</taxon>
        <taxon>Lamiales</taxon>
        <taxon>Oleaceae</taxon>
        <taxon>Oleeae</taxon>
        <taxon>Olea</taxon>
    </lineage>
</organism>
<protein>
    <submittedName>
        <fullName evidence="2">Uncharacterized protein</fullName>
    </submittedName>
</protein>
<gene>
    <name evidence="2" type="ORF">OLEA9_A100843</name>
</gene>
<dbReference type="Gramene" id="OE9A100843T1">
    <property type="protein sequence ID" value="OE9A100843C1"/>
    <property type="gene ID" value="OE9A100843"/>
</dbReference>
<feature type="region of interest" description="Disordered" evidence="1">
    <location>
        <begin position="1"/>
        <end position="43"/>
    </location>
</feature>
<feature type="compositionally biased region" description="Polar residues" evidence="1">
    <location>
        <begin position="26"/>
        <end position="41"/>
    </location>
</feature>
<evidence type="ECO:0000256" key="1">
    <source>
        <dbReference type="SAM" id="MobiDB-lite"/>
    </source>
</evidence>
<dbReference type="Proteomes" id="UP000594638">
    <property type="component" value="Unassembled WGS sequence"/>
</dbReference>
<name>A0A8S0QTZ1_OLEEU</name>
<comment type="caution">
    <text evidence="2">The sequence shown here is derived from an EMBL/GenBank/DDBJ whole genome shotgun (WGS) entry which is preliminary data.</text>
</comment>
<dbReference type="EMBL" id="CACTIH010001949">
    <property type="protein sequence ID" value="CAA2969688.1"/>
    <property type="molecule type" value="Genomic_DNA"/>
</dbReference>
<reference evidence="2 3" key="1">
    <citation type="submission" date="2019-12" db="EMBL/GenBank/DDBJ databases">
        <authorList>
            <person name="Alioto T."/>
            <person name="Alioto T."/>
            <person name="Gomez Garrido J."/>
        </authorList>
    </citation>
    <scope>NUCLEOTIDE SEQUENCE [LARGE SCALE GENOMIC DNA]</scope>
</reference>
<keyword evidence="3" id="KW-1185">Reference proteome</keyword>